<feature type="region of interest" description="Disordered" evidence="10">
    <location>
        <begin position="196"/>
        <end position="216"/>
    </location>
</feature>
<dbReference type="Gene3D" id="2.30.30.100">
    <property type="match status" value="1"/>
</dbReference>
<sequence>MLPLGLLNAAQGHPMLVELKNGETLNGHLVQTDTWMNLTLKEVVQTSPEGDKFVRLPEVYVKGNNSNKPSNNSRDITTNTREVSEVAEAGNKEVIMEDVVGTGEEEVGAKEEVAAGDVAHELRLKYTALGLWMLYWEGSQHTSEKPSSFLDSVTFEIAGNCNNTRRADGLWRCLCPYVDPIVLTRPFEDRLGLITPWRPGQPKHQNDPRSAGVSKSTYHDLAGPILRDFRNQSGLNHEGGSPKASGTHWVTPEMLVKATPPYDHLLSGASVNSIYGALFELRNVESSLQKASSFVTHLIRDRKEHPHVRMYEGLIHANAGRHGSADAILDFLDGMEGHGISPSSFLCHATLRALVNHPDYLIREDILRIMKARWYEVRPHGHIDIMLGQLRDCQYEMATEKLEQHFARGDTLPAFVYDIFVYKFAEVGLFDDALRILHHRLRNLGRAANLNPSAAQWFYLLDRAAEDMHYRCVKYVWQRQVLITQAKQYDKNRSTQKIMPTDGTIENILTLASRHGDVPLAMQAMKMLTTRGTRLRRPHYETLIECYVAAGQLDNAALALSIMQNAQCVPTRATTRPIFQALVADPEHLDTAIGWLVPQMVNEEGGGKKIQKPCPQAFAVALEAVLHVRGWDGPSGALEMLERAVNENRIGLDADSFNVIIRESVDLSTVEKVEKLMLQSRATINSESLNLFLTIYSSFGRYDAARRWGAILVSKKVMRKNKLVPSLDAVTNFVHRAATEKDSLVVTVVAHCNGRGMQLHPDLVRRVKDFARQIKKAKGEGKKEEQVSPEETPDSGMTTTADTTTSTGSAETEAITANEQGD</sequence>
<reference evidence="12" key="1">
    <citation type="submission" date="2022-07" db="EMBL/GenBank/DDBJ databases">
        <title>Draft genome sequence of Zalerion maritima ATCC 34329, a (micro)plastics degrading marine fungus.</title>
        <authorList>
            <person name="Paco A."/>
            <person name="Goncalves M.F.M."/>
            <person name="Rocha-Santos T.A.P."/>
            <person name="Alves A."/>
        </authorList>
    </citation>
    <scope>NUCLEOTIDE SEQUENCE</scope>
    <source>
        <strain evidence="12">ATCC 34329</strain>
    </source>
</reference>
<proteinExistence type="inferred from homology"/>
<dbReference type="GO" id="GO:0005681">
    <property type="term" value="C:spliceosomal complex"/>
    <property type="evidence" value="ECO:0007669"/>
    <property type="project" value="UniProtKB-KW"/>
</dbReference>
<keyword evidence="7" id="KW-0508">mRNA splicing</keyword>
<dbReference type="InterPro" id="IPR010920">
    <property type="entry name" value="LSM_dom_sf"/>
</dbReference>
<evidence type="ECO:0000313" key="12">
    <source>
        <dbReference type="EMBL" id="KAJ2907352.1"/>
    </source>
</evidence>
<dbReference type="InterPro" id="IPR034101">
    <property type="entry name" value="Lsm4"/>
</dbReference>
<keyword evidence="8" id="KW-0539">Nucleus</keyword>
<evidence type="ECO:0000256" key="8">
    <source>
        <dbReference type="ARBA" id="ARBA00023242"/>
    </source>
</evidence>
<feature type="compositionally biased region" description="Low complexity" evidence="10">
    <location>
        <begin position="798"/>
        <end position="822"/>
    </location>
</feature>
<dbReference type="Pfam" id="PF01423">
    <property type="entry name" value="LSM"/>
    <property type="match status" value="1"/>
</dbReference>
<dbReference type="InterPro" id="IPR047575">
    <property type="entry name" value="Sm"/>
</dbReference>
<evidence type="ECO:0000256" key="5">
    <source>
        <dbReference type="ARBA" id="ARBA00022737"/>
    </source>
</evidence>
<dbReference type="GO" id="GO:0000956">
    <property type="term" value="P:nuclear-transcribed mRNA catabolic process"/>
    <property type="evidence" value="ECO:0007669"/>
    <property type="project" value="InterPro"/>
</dbReference>
<gene>
    <name evidence="12" type="ORF">MKZ38_003209</name>
</gene>
<comment type="similarity">
    <text evidence="2">Belongs to the snRNP Sm proteins family.</text>
</comment>
<comment type="caution">
    <text evidence="12">The sequence shown here is derived from an EMBL/GenBank/DDBJ whole genome shotgun (WGS) entry which is preliminary data.</text>
</comment>
<feature type="region of interest" description="Disordered" evidence="10">
    <location>
        <begin position="775"/>
        <end position="822"/>
    </location>
</feature>
<keyword evidence="13" id="KW-1185">Reference proteome</keyword>
<keyword evidence="6" id="KW-0694">RNA-binding</keyword>
<evidence type="ECO:0000256" key="1">
    <source>
        <dbReference type="ARBA" id="ARBA00004123"/>
    </source>
</evidence>
<keyword evidence="5" id="KW-0677">Repeat</keyword>
<dbReference type="SMART" id="SM00651">
    <property type="entry name" value="Sm"/>
    <property type="match status" value="1"/>
</dbReference>
<dbReference type="PROSITE" id="PS52002">
    <property type="entry name" value="SM"/>
    <property type="match status" value="1"/>
</dbReference>
<evidence type="ECO:0000259" key="11">
    <source>
        <dbReference type="PROSITE" id="PS52002"/>
    </source>
</evidence>
<dbReference type="SUPFAM" id="SSF50182">
    <property type="entry name" value="Sm-like ribonucleoproteins"/>
    <property type="match status" value="1"/>
</dbReference>
<organism evidence="12 13">
    <name type="scientific">Zalerion maritima</name>
    <dbReference type="NCBI Taxonomy" id="339359"/>
    <lineage>
        <taxon>Eukaryota</taxon>
        <taxon>Fungi</taxon>
        <taxon>Dikarya</taxon>
        <taxon>Ascomycota</taxon>
        <taxon>Pezizomycotina</taxon>
        <taxon>Sordariomycetes</taxon>
        <taxon>Lulworthiomycetidae</taxon>
        <taxon>Lulworthiales</taxon>
        <taxon>Lulworthiaceae</taxon>
        <taxon>Zalerion</taxon>
    </lineage>
</organism>
<keyword evidence="3" id="KW-0507">mRNA processing</keyword>
<feature type="compositionally biased region" description="Basic and acidic residues" evidence="10">
    <location>
        <begin position="775"/>
        <end position="786"/>
    </location>
</feature>
<keyword evidence="9" id="KW-0687">Ribonucleoprotein</keyword>
<dbReference type="InterPro" id="IPR027141">
    <property type="entry name" value="LSm4/Sm_D1/D3"/>
</dbReference>
<evidence type="ECO:0000313" key="13">
    <source>
        <dbReference type="Proteomes" id="UP001201980"/>
    </source>
</evidence>
<accession>A0AAD5S0Y5</accession>
<dbReference type="Gene3D" id="1.25.40.10">
    <property type="entry name" value="Tetratricopeptide repeat domain"/>
    <property type="match status" value="2"/>
</dbReference>
<dbReference type="GO" id="GO:0000398">
    <property type="term" value="P:mRNA splicing, via spliceosome"/>
    <property type="evidence" value="ECO:0007669"/>
    <property type="project" value="InterPro"/>
</dbReference>
<evidence type="ECO:0000256" key="6">
    <source>
        <dbReference type="ARBA" id="ARBA00022884"/>
    </source>
</evidence>
<dbReference type="InterPro" id="IPR057027">
    <property type="entry name" value="TPR_mt"/>
</dbReference>
<evidence type="ECO:0000256" key="3">
    <source>
        <dbReference type="ARBA" id="ARBA00022664"/>
    </source>
</evidence>
<name>A0AAD5S0Y5_9PEZI</name>
<dbReference type="AlphaFoldDB" id="A0AAD5S0Y5"/>
<evidence type="ECO:0000256" key="2">
    <source>
        <dbReference type="ARBA" id="ARBA00006850"/>
    </source>
</evidence>
<dbReference type="GO" id="GO:0097525">
    <property type="term" value="C:spliceosomal snRNP complex"/>
    <property type="evidence" value="ECO:0007669"/>
    <property type="project" value="UniProtKB-ARBA"/>
</dbReference>
<dbReference type="Proteomes" id="UP001201980">
    <property type="component" value="Unassembled WGS sequence"/>
</dbReference>
<keyword evidence="4" id="KW-0747">Spliceosome</keyword>
<dbReference type="PANTHER" id="PTHR23338">
    <property type="entry name" value="SMALL NUCLEAR RIBONUCLEOPROTEIN SM"/>
    <property type="match status" value="1"/>
</dbReference>
<dbReference type="EMBL" id="JAKWBI020000001">
    <property type="protein sequence ID" value="KAJ2907352.1"/>
    <property type="molecule type" value="Genomic_DNA"/>
</dbReference>
<dbReference type="InterPro" id="IPR011990">
    <property type="entry name" value="TPR-like_helical_dom_sf"/>
</dbReference>
<evidence type="ECO:0000256" key="9">
    <source>
        <dbReference type="ARBA" id="ARBA00023274"/>
    </source>
</evidence>
<feature type="domain" description="Sm" evidence="11">
    <location>
        <begin position="2"/>
        <end position="75"/>
    </location>
</feature>
<dbReference type="CDD" id="cd01723">
    <property type="entry name" value="LSm4"/>
    <property type="match status" value="1"/>
</dbReference>
<protein>
    <recommendedName>
        <fullName evidence="11">Sm domain-containing protein</fullName>
    </recommendedName>
</protein>
<dbReference type="GO" id="GO:0003723">
    <property type="term" value="F:RNA binding"/>
    <property type="evidence" value="ECO:0007669"/>
    <property type="project" value="UniProtKB-KW"/>
</dbReference>
<comment type="subcellular location">
    <subcellularLocation>
        <location evidence="1">Nucleus</location>
    </subcellularLocation>
</comment>
<dbReference type="Pfam" id="PF23276">
    <property type="entry name" value="TPR_24"/>
    <property type="match status" value="1"/>
</dbReference>
<evidence type="ECO:0000256" key="4">
    <source>
        <dbReference type="ARBA" id="ARBA00022728"/>
    </source>
</evidence>
<evidence type="ECO:0000256" key="10">
    <source>
        <dbReference type="SAM" id="MobiDB-lite"/>
    </source>
</evidence>
<dbReference type="InterPro" id="IPR001163">
    <property type="entry name" value="Sm_dom_euk/arc"/>
</dbReference>
<evidence type="ECO:0000256" key="7">
    <source>
        <dbReference type="ARBA" id="ARBA00023187"/>
    </source>
</evidence>